<dbReference type="EMBL" id="AGEC02000019">
    <property type="protein sequence ID" value="EPC08674.1"/>
    <property type="molecule type" value="Genomic_DNA"/>
</dbReference>
<comment type="caution">
    <text evidence="2">The sequence shown here is derived from an EMBL/GenBank/DDBJ whole genome shotgun (WGS) entry which is preliminary data.</text>
</comment>
<feature type="non-terminal residue" evidence="2">
    <location>
        <position position="1"/>
    </location>
</feature>
<keyword evidence="3" id="KW-1185">Reference proteome</keyword>
<reference evidence="2" key="1">
    <citation type="submission" date="2012-07" db="EMBL/GenBank/DDBJ databases">
        <title>The Genome Sequence of Myroides odoratimimus CCUG 10230.</title>
        <authorList>
            <consortium name="The Broad Institute Genome Sequencing Platform"/>
            <person name="Earl A."/>
            <person name="Ward D."/>
            <person name="Feldgarden M."/>
            <person name="Gevers D."/>
            <person name="Huys G."/>
            <person name="Walker B."/>
            <person name="Young S.K."/>
            <person name="Zeng Q."/>
            <person name="Gargeya S."/>
            <person name="Fitzgerald M."/>
            <person name="Haas B."/>
            <person name="Abouelleil A."/>
            <person name="Alvarado L."/>
            <person name="Arachchi H.M."/>
            <person name="Berlin A.M."/>
            <person name="Chapman S.B."/>
            <person name="Goldberg J."/>
            <person name="Griggs A."/>
            <person name="Gujja S."/>
            <person name="Hansen M."/>
            <person name="Howarth C."/>
            <person name="Imamovic A."/>
            <person name="Larimer J."/>
            <person name="McCowen C."/>
            <person name="Montmayeur A."/>
            <person name="Murphy C."/>
            <person name="Neiman D."/>
            <person name="Pearson M."/>
            <person name="Priest M."/>
            <person name="Roberts A."/>
            <person name="Saif S."/>
            <person name="Shea T."/>
            <person name="Sisk P."/>
            <person name="Sykes S."/>
            <person name="Wortman J."/>
            <person name="Nusbaum C."/>
            <person name="Birren B."/>
        </authorList>
    </citation>
    <scope>NUCLEOTIDE SEQUENCE [LARGE SCALE GENOMIC DNA]</scope>
    <source>
        <strain evidence="2">CCUG 10230</strain>
    </source>
</reference>
<dbReference type="RefSeq" id="WP_016361630.1">
    <property type="nucleotide sequence ID" value="NZ_KE161016.1"/>
</dbReference>
<dbReference type="Pfam" id="PF21247">
    <property type="entry name" value="Fic-like_C"/>
    <property type="match status" value="1"/>
</dbReference>
<organism evidence="2 3">
    <name type="scientific">Myroides odoratimimus CCUG 10230</name>
    <dbReference type="NCBI Taxonomy" id="883150"/>
    <lineage>
        <taxon>Bacteria</taxon>
        <taxon>Pseudomonadati</taxon>
        <taxon>Bacteroidota</taxon>
        <taxon>Flavobacteriia</taxon>
        <taxon>Flavobacteriales</taxon>
        <taxon>Flavobacteriaceae</taxon>
        <taxon>Myroides</taxon>
    </lineage>
</organism>
<dbReference type="InterPro" id="IPR049514">
    <property type="entry name" value="Fic-like_C"/>
</dbReference>
<protein>
    <recommendedName>
        <fullName evidence="1">Filamentation induced by cAMP protein Fic-like C-terminal domain-containing protein</fullName>
    </recommendedName>
</protein>
<feature type="domain" description="Filamentation induced by cAMP protein Fic-like C-terminal" evidence="1">
    <location>
        <begin position="20"/>
        <end position="82"/>
    </location>
</feature>
<name>A0ABN0MN62_9FLAO</name>
<evidence type="ECO:0000313" key="2">
    <source>
        <dbReference type="EMBL" id="EPC08674.1"/>
    </source>
</evidence>
<evidence type="ECO:0000313" key="3">
    <source>
        <dbReference type="Proteomes" id="UP000005402"/>
    </source>
</evidence>
<dbReference type="Proteomes" id="UP000005402">
    <property type="component" value="Unassembled WGS sequence"/>
</dbReference>
<sequence>QDIIHDSMQATIHDTMQDSPQVIELLKAFIDIHSREELQEKLGLLNRDNFRRNYLQAALEREYIALTIPDKPTSRNQRYYLTEKGKATAKSLLKKKR</sequence>
<evidence type="ECO:0000259" key="1">
    <source>
        <dbReference type="Pfam" id="PF21247"/>
    </source>
</evidence>
<gene>
    <name evidence="2" type="ORF">HMPREF9712_03616</name>
</gene>
<accession>A0ABN0MN62</accession>
<proteinExistence type="predicted"/>